<accession>A0ABY8USE0</accession>
<dbReference type="PROSITE" id="PS51186">
    <property type="entry name" value="GNAT"/>
    <property type="match status" value="1"/>
</dbReference>
<evidence type="ECO:0000259" key="1">
    <source>
        <dbReference type="PROSITE" id="PS51186"/>
    </source>
</evidence>
<dbReference type="CDD" id="cd04301">
    <property type="entry name" value="NAT_SF"/>
    <property type="match status" value="1"/>
</dbReference>
<feature type="domain" description="N-acetyltransferase" evidence="1">
    <location>
        <begin position="1"/>
        <end position="162"/>
    </location>
</feature>
<evidence type="ECO:0000313" key="3">
    <source>
        <dbReference type="Proteomes" id="UP001236652"/>
    </source>
</evidence>
<dbReference type="InterPro" id="IPR000182">
    <property type="entry name" value="GNAT_dom"/>
</dbReference>
<dbReference type="InterPro" id="IPR016181">
    <property type="entry name" value="Acyl_CoA_acyltransferase"/>
</dbReference>
<dbReference type="EMBL" id="CP126446">
    <property type="protein sequence ID" value="WIF96591.1"/>
    <property type="molecule type" value="Genomic_DNA"/>
</dbReference>
<dbReference type="InterPro" id="IPR013653">
    <property type="entry name" value="GCN5-like_dom"/>
</dbReference>
<dbReference type="Pfam" id="PF08445">
    <property type="entry name" value="FR47"/>
    <property type="match status" value="1"/>
</dbReference>
<dbReference type="Gene3D" id="3.40.630.30">
    <property type="match status" value="1"/>
</dbReference>
<dbReference type="RefSeq" id="WP_231416861.1">
    <property type="nucleotide sequence ID" value="NZ_CP126446.1"/>
</dbReference>
<reference evidence="2 3" key="1">
    <citation type="submission" date="2023-05" db="EMBL/GenBank/DDBJ databases">
        <title>Comparative genomics reveals the evidence of polycyclic aromatic hydrocarbons degradation in moderately halophilic genus Pontibacillus.</title>
        <authorList>
            <person name="Yang H."/>
            <person name="Qian Z."/>
        </authorList>
    </citation>
    <scope>NUCLEOTIDE SEQUENCE [LARGE SCALE GENOMIC DNA]</scope>
    <source>
        <strain evidence="3">HN14</strain>
    </source>
</reference>
<dbReference type="GO" id="GO:0016746">
    <property type="term" value="F:acyltransferase activity"/>
    <property type="evidence" value="ECO:0007669"/>
    <property type="project" value="UniProtKB-KW"/>
</dbReference>
<name>A0ABY8USE0_9BACI</name>
<evidence type="ECO:0000313" key="2">
    <source>
        <dbReference type="EMBL" id="WIF96591.1"/>
    </source>
</evidence>
<organism evidence="2 3">
    <name type="scientific">Pontibacillus chungwhensis</name>
    <dbReference type="NCBI Taxonomy" id="265426"/>
    <lineage>
        <taxon>Bacteria</taxon>
        <taxon>Bacillati</taxon>
        <taxon>Bacillota</taxon>
        <taxon>Bacilli</taxon>
        <taxon>Bacillales</taxon>
        <taxon>Bacillaceae</taxon>
        <taxon>Pontibacillus</taxon>
    </lineage>
</organism>
<proteinExistence type="predicted"/>
<keyword evidence="2" id="KW-0808">Transferase</keyword>
<dbReference type="Proteomes" id="UP001236652">
    <property type="component" value="Chromosome"/>
</dbReference>
<protein>
    <submittedName>
        <fullName evidence="2">GNAT family N-acetyltransferase</fullName>
        <ecNumber evidence="2">2.3.1.-</ecNumber>
    </submittedName>
</protein>
<gene>
    <name evidence="2" type="ORF">QNI29_12605</name>
</gene>
<keyword evidence="3" id="KW-1185">Reference proteome</keyword>
<keyword evidence="2" id="KW-0012">Acyltransferase</keyword>
<sequence length="169" mass="19044">MRIRKAKMGDGRNVAKVQVDTWKTTYKGVVPDQVLEKMTYDSREKQWKGIIETQSIYVAETAEGEIVGFSNGGKERSGKYEGYEGELYAIYIRDEHQNKGLGRKLVRPVVEDLLKEGISSMVVLVLRENPACRFYESLGAVEIASVPIKVGSEALEELVYGWKEIGDLH</sequence>
<dbReference type="EC" id="2.3.1.-" evidence="2"/>
<dbReference type="SUPFAM" id="SSF55729">
    <property type="entry name" value="Acyl-CoA N-acyltransferases (Nat)"/>
    <property type="match status" value="1"/>
</dbReference>